<reference evidence="4" key="1">
    <citation type="journal article" date="2019" name="Int. J. Syst. Evol. Microbiol.">
        <title>The Global Catalogue of Microorganisms (GCM) 10K type strain sequencing project: providing services to taxonomists for standard genome sequencing and annotation.</title>
        <authorList>
            <consortium name="The Broad Institute Genomics Platform"/>
            <consortium name="The Broad Institute Genome Sequencing Center for Infectious Disease"/>
            <person name="Wu L."/>
            <person name="Ma J."/>
        </authorList>
    </citation>
    <scope>NUCLEOTIDE SEQUENCE [LARGE SCALE GENOMIC DNA]</scope>
    <source>
        <strain evidence="4">JCM 15442</strain>
    </source>
</reference>
<dbReference type="NCBIfam" id="NF038039">
    <property type="entry name" value="WGxxGxxG-CTERM"/>
    <property type="match status" value="1"/>
</dbReference>
<dbReference type="NCBIfam" id="TIGR03901">
    <property type="entry name" value="MYXO-CTERM"/>
    <property type="match status" value="1"/>
</dbReference>
<dbReference type="EMBL" id="BMOL01000018">
    <property type="protein sequence ID" value="GGL90392.1"/>
    <property type="molecule type" value="Genomic_DNA"/>
</dbReference>
<feature type="signal peptide" evidence="2">
    <location>
        <begin position="1"/>
        <end position="22"/>
    </location>
</feature>
<evidence type="ECO:0000256" key="2">
    <source>
        <dbReference type="SAM" id="SignalP"/>
    </source>
</evidence>
<keyword evidence="1" id="KW-0472">Membrane</keyword>
<keyword evidence="4" id="KW-1185">Reference proteome</keyword>
<dbReference type="RefSeq" id="WP_188973493.1">
    <property type="nucleotide sequence ID" value="NZ_BMOL01000018.1"/>
</dbReference>
<keyword evidence="1" id="KW-1133">Transmembrane helix</keyword>
<organism evidence="3 4">
    <name type="scientific">Deinococcus aerolatus</name>
    <dbReference type="NCBI Taxonomy" id="522487"/>
    <lineage>
        <taxon>Bacteria</taxon>
        <taxon>Thermotogati</taxon>
        <taxon>Deinococcota</taxon>
        <taxon>Deinococci</taxon>
        <taxon>Deinococcales</taxon>
        <taxon>Deinococcaceae</taxon>
        <taxon>Deinococcus</taxon>
    </lineage>
</organism>
<evidence type="ECO:0000256" key="1">
    <source>
        <dbReference type="SAM" id="Phobius"/>
    </source>
</evidence>
<dbReference type="NCBIfam" id="NF041742">
    <property type="entry name" value="WGxxGxxG_fam"/>
    <property type="match status" value="1"/>
</dbReference>
<feature type="transmembrane region" description="Helical" evidence="1">
    <location>
        <begin position="41"/>
        <end position="58"/>
    </location>
</feature>
<accession>A0ABQ2GEI9</accession>
<comment type="caution">
    <text evidence="3">The sequence shown here is derived from an EMBL/GenBank/DDBJ whole genome shotgun (WGS) entry which is preliminary data.</text>
</comment>
<evidence type="ECO:0000313" key="3">
    <source>
        <dbReference type="EMBL" id="GGL90392.1"/>
    </source>
</evidence>
<evidence type="ECO:0000313" key="4">
    <source>
        <dbReference type="Proteomes" id="UP000639973"/>
    </source>
</evidence>
<sequence>MKRMIQSTLLLSLLLAPVPALAQTDTTTTGTTTTATTSDDGFDWGWLGLLGLLGLAGLRRRDDRTYPAGTTHTTGTGPR</sequence>
<keyword evidence="1" id="KW-0812">Transmembrane</keyword>
<dbReference type="InterPro" id="IPR024038">
    <property type="entry name" value="MYXO-CTERM"/>
</dbReference>
<keyword evidence="2" id="KW-0732">Signal</keyword>
<feature type="chain" id="PRO_5046457117" description="MYXO-CTERM domain-containing protein" evidence="2">
    <location>
        <begin position="23"/>
        <end position="79"/>
    </location>
</feature>
<proteinExistence type="predicted"/>
<name>A0ABQ2GEI9_9DEIO</name>
<evidence type="ECO:0008006" key="5">
    <source>
        <dbReference type="Google" id="ProtNLM"/>
    </source>
</evidence>
<dbReference type="Proteomes" id="UP000639973">
    <property type="component" value="Unassembled WGS sequence"/>
</dbReference>
<protein>
    <recommendedName>
        <fullName evidence="5">MYXO-CTERM domain-containing protein</fullName>
    </recommendedName>
</protein>
<gene>
    <name evidence="3" type="ORF">GCM10010840_30550</name>
</gene>